<evidence type="ECO:0000313" key="4">
    <source>
        <dbReference type="Proteomes" id="UP000284219"/>
    </source>
</evidence>
<accession>A0A419SER6</accession>
<dbReference type="CDD" id="cd02440">
    <property type="entry name" value="AdoMet_MTases"/>
    <property type="match status" value="1"/>
</dbReference>
<dbReference type="EMBL" id="MCHY01000011">
    <property type="protein sequence ID" value="RKD21812.1"/>
    <property type="molecule type" value="Genomic_DNA"/>
</dbReference>
<dbReference type="InterPro" id="IPR041698">
    <property type="entry name" value="Methyltransf_25"/>
</dbReference>
<protein>
    <recommendedName>
        <fullName evidence="2">Methyltransferase domain-containing protein</fullName>
    </recommendedName>
</protein>
<dbReference type="SUPFAM" id="SSF53335">
    <property type="entry name" value="S-adenosyl-L-methionine-dependent methyltransferases"/>
    <property type="match status" value="1"/>
</dbReference>
<keyword evidence="1" id="KW-0808">Transferase</keyword>
<dbReference type="GO" id="GO:0016740">
    <property type="term" value="F:transferase activity"/>
    <property type="evidence" value="ECO:0007669"/>
    <property type="project" value="UniProtKB-KW"/>
</dbReference>
<comment type="caution">
    <text evidence="3">The sequence shown here is derived from an EMBL/GenBank/DDBJ whole genome shotgun (WGS) entry which is preliminary data.</text>
</comment>
<dbReference type="AlphaFoldDB" id="A0A419SER6"/>
<dbReference type="PANTHER" id="PTHR43861">
    <property type="entry name" value="TRANS-ACONITATE 2-METHYLTRANSFERASE-RELATED"/>
    <property type="match status" value="1"/>
</dbReference>
<gene>
    <name evidence="3" type="ORF">BEP19_14450</name>
</gene>
<evidence type="ECO:0000259" key="2">
    <source>
        <dbReference type="Pfam" id="PF13649"/>
    </source>
</evidence>
<dbReference type="RefSeq" id="WP_120190929.1">
    <property type="nucleotide sequence ID" value="NZ_MCHY01000011.1"/>
</dbReference>
<reference evidence="3 4" key="1">
    <citation type="submission" date="2016-08" db="EMBL/GenBank/DDBJ databases">
        <title>Novel Firmicute Genomes.</title>
        <authorList>
            <person name="Poppleton D.I."/>
            <person name="Gribaldo S."/>
        </authorList>
    </citation>
    <scope>NUCLEOTIDE SEQUENCE [LARGE SCALE GENOMIC DNA]</scope>
    <source>
        <strain evidence="3 4">RAOx-1</strain>
    </source>
</reference>
<name>A0A419SER6_9BACL</name>
<dbReference type="Gene3D" id="3.40.50.150">
    <property type="entry name" value="Vaccinia Virus protein VP39"/>
    <property type="match status" value="1"/>
</dbReference>
<sequence>MGFYNILSDYYDQIFPLNQQQAQFISERAGTNILDVAAGSGSLALALAEQGYTVTATDLEPNMTKQIKRKKEQAQVELEIRTMDMRQLDQLPSGAFDTIICLGNSLVHLASEGEVADVLEKAFNLLSERGRLIIQIVNYDRIIADRVQALPPIEREQVQFYRTYEWKAAKLLFQGRLIVTGDDGQYRTFEQTTELLPLKKDALGRLLETSGFQQIEWYGNFKAEAYQLNSPAMIAVAQR</sequence>
<keyword evidence="4" id="KW-1185">Reference proteome</keyword>
<dbReference type="Proteomes" id="UP000284219">
    <property type="component" value="Unassembled WGS sequence"/>
</dbReference>
<evidence type="ECO:0000256" key="1">
    <source>
        <dbReference type="ARBA" id="ARBA00022679"/>
    </source>
</evidence>
<dbReference type="InterPro" id="IPR029063">
    <property type="entry name" value="SAM-dependent_MTases_sf"/>
</dbReference>
<organism evidence="3 4">
    <name type="scientific">Ammoniphilus oxalaticus</name>
    <dbReference type="NCBI Taxonomy" id="66863"/>
    <lineage>
        <taxon>Bacteria</taxon>
        <taxon>Bacillati</taxon>
        <taxon>Bacillota</taxon>
        <taxon>Bacilli</taxon>
        <taxon>Bacillales</taxon>
        <taxon>Paenibacillaceae</taxon>
        <taxon>Aneurinibacillus group</taxon>
        <taxon>Ammoniphilus</taxon>
    </lineage>
</organism>
<proteinExistence type="predicted"/>
<feature type="domain" description="Methyltransferase" evidence="2">
    <location>
        <begin position="33"/>
        <end position="130"/>
    </location>
</feature>
<dbReference type="OrthoDB" id="9791837at2"/>
<evidence type="ECO:0000313" key="3">
    <source>
        <dbReference type="EMBL" id="RKD21812.1"/>
    </source>
</evidence>
<dbReference type="Pfam" id="PF13649">
    <property type="entry name" value="Methyltransf_25"/>
    <property type="match status" value="1"/>
</dbReference>
<dbReference type="Gene3D" id="2.20.25.110">
    <property type="entry name" value="S-adenosyl-L-methionine-dependent methyltransferases"/>
    <property type="match status" value="1"/>
</dbReference>